<name>A0A3M3ZEG0_9PSED</name>
<dbReference type="Proteomes" id="UP000268056">
    <property type="component" value="Unassembled WGS sequence"/>
</dbReference>
<dbReference type="AlphaFoldDB" id="A0A3M3ZEG0"/>
<evidence type="ECO:0000313" key="1">
    <source>
        <dbReference type="EMBL" id="RMO93017.1"/>
    </source>
</evidence>
<organism evidence="1 2">
    <name type="scientific">Pseudomonas syringae pv. tagetis</name>
    <dbReference type="NCBI Taxonomy" id="129140"/>
    <lineage>
        <taxon>Bacteria</taxon>
        <taxon>Pseudomonadati</taxon>
        <taxon>Pseudomonadota</taxon>
        <taxon>Gammaproteobacteria</taxon>
        <taxon>Pseudomonadales</taxon>
        <taxon>Pseudomonadaceae</taxon>
        <taxon>Pseudomonas</taxon>
    </lineage>
</organism>
<accession>A0A3M3ZEG0</accession>
<evidence type="ECO:0000313" key="2">
    <source>
        <dbReference type="Proteomes" id="UP000268056"/>
    </source>
</evidence>
<sequence>MPIISAHAVQSCEAVLREDMEYNLAHKIWPSVNRVIERMLSRSVELHDAYAEIHKALDHHPRALKGFFDVFLYTPVAWNPEKIREARIARKELIEVNEQISLVASQLAGLLTRRNDLKEYSSFSCDTHYHVLDVVSEASEHNYLFESHVKEHLDELQYQYDLKYWPSLSAFVDVIGINADGAEVVANDPATAAATEGRRSGLADFLKAFAARVSDNTVKHHGFIPNDFKLSDNALASLVNCSLNLDVDDLIDASFIKRFRQRQRQSSKV</sequence>
<gene>
    <name evidence="1" type="ORF">ALQ32_04025</name>
</gene>
<dbReference type="RefSeq" id="WP_122218431.1">
    <property type="nucleotide sequence ID" value="NZ_RBQC01000016.1"/>
</dbReference>
<dbReference type="EMBL" id="RBQC01000016">
    <property type="protein sequence ID" value="RMO93017.1"/>
    <property type="molecule type" value="Genomic_DNA"/>
</dbReference>
<reference evidence="1 2" key="1">
    <citation type="submission" date="2018-08" db="EMBL/GenBank/DDBJ databases">
        <title>Recombination of ecologically and evolutionarily significant loci maintains genetic cohesion in the Pseudomonas syringae species complex.</title>
        <authorList>
            <person name="Dillon M."/>
            <person name="Thakur S."/>
            <person name="Almeida R.N.D."/>
            <person name="Weir B.S."/>
            <person name="Guttman D.S."/>
        </authorList>
    </citation>
    <scope>NUCLEOTIDE SEQUENCE [LARGE SCALE GENOMIC DNA]</scope>
    <source>
        <strain evidence="1 2">ICMP 4092</strain>
    </source>
</reference>
<proteinExistence type="predicted"/>
<comment type="caution">
    <text evidence="1">The sequence shown here is derived from an EMBL/GenBank/DDBJ whole genome shotgun (WGS) entry which is preliminary data.</text>
</comment>
<protein>
    <submittedName>
        <fullName evidence="1">Uncharacterized protein</fullName>
    </submittedName>
</protein>